<proteinExistence type="predicted"/>
<dbReference type="Proteomes" id="UP000037510">
    <property type="component" value="Unassembled WGS sequence"/>
</dbReference>
<name>A0A0L7K488_OPEBR</name>
<dbReference type="AlphaFoldDB" id="A0A0L7K488"/>
<sequence>MPGCCTEKIAQIRRSRSPQNILNWSNHLILCVTTIWDTYQHLCPKEGANIANKDTQVCVVLSVT</sequence>
<organism evidence="1 2">
    <name type="scientific">Operophtera brumata</name>
    <name type="common">Winter moth</name>
    <name type="synonym">Phalaena brumata</name>
    <dbReference type="NCBI Taxonomy" id="104452"/>
    <lineage>
        <taxon>Eukaryota</taxon>
        <taxon>Metazoa</taxon>
        <taxon>Ecdysozoa</taxon>
        <taxon>Arthropoda</taxon>
        <taxon>Hexapoda</taxon>
        <taxon>Insecta</taxon>
        <taxon>Pterygota</taxon>
        <taxon>Neoptera</taxon>
        <taxon>Endopterygota</taxon>
        <taxon>Lepidoptera</taxon>
        <taxon>Glossata</taxon>
        <taxon>Ditrysia</taxon>
        <taxon>Geometroidea</taxon>
        <taxon>Geometridae</taxon>
        <taxon>Larentiinae</taxon>
        <taxon>Operophtera</taxon>
    </lineage>
</organism>
<gene>
    <name evidence="1" type="ORF">OBRU01_25173</name>
</gene>
<reference evidence="1 2" key="1">
    <citation type="journal article" date="2015" name="Genome Biol. Evol.">
        <title>The genome of winter moth (Operophtera brumata) provides a genomic perspective on sexual dimorphism and phenology.</title>
        <authorList>
            <person name="Derks M.F."/>
            <person name="Smit S."/>
            <person name="Salis L."/>
            <person name="Schijlen E."/>
            <person name="Bossers A."/>
            <person name="Mateman C."/>
            <person name="Pijl A.S."/>
            <person name="de Ridder D."/>
            <person name="Groenen M.A."/>
            <person name="Visser M.E."/>
            <person name="Megens H.J."/>
        </authorList>
    </citation>
    <scope>NUCLEOTIDE SEQUENCE [LARGE SCALE GENOMIC DNA]</scope>
    <source>
        <strain evidence="1">WM2013NL</strain>
        <tissue evidence="1">Head and thorax</tissue>
    </source>
</reference>
<evidence type="ECO:0000313" key="1">
    <source>
        <dbReference type="EMBL" id="KOB56516.1"/>
    </source>
</evidence>
<keyword evidence="2" id="KW-1185">Reference proteome</keyword>
<evidence type="ECO:0000313" key="2">
    <source>
        <dbReference type="Proteomes" id="UP000037510"/>
    </source>
</evidence>
<dbReference type="EMBL" id="JTDY01011413">
    <property type="protein sequence ID" value="KOB56516.1"/>
    <property type="molecule type" value="Genomic_DNA"/>
</dbReference>
<comment type="caution">
    <text evidence="1">The sequence shown here is derived from an EMBL/GenBank/DDBJ whole genome shotgun (WGS) entry which is preliminary data.</text>
</comment>
<accession>A0A0L7K488</accession>
<protein>
    <submittedName>
        <fullName evidence="1">Penicillin amidase</fullName>
    </submittedName>
</protein>